<protein>
    <submittedName>
        <fullName evidence="7">MFS transporter</fullName>
    </submittedName>
</protein>
<dbReference type="Proteomes" id="UP001612741">
    <property type="component" value="Unassembled WGS sequence"/>
</dbReference>
<feature type="transmembrane region" description="Helical" evidence="5">
    <location>
        <begin position="183"/>
        <end position="204"/>
    </location>
</feature>
<name>A0ABW7ZB42_9ACTN</name>
<feature type="transmembrane region" description="Helical" evidence="5">
    <location>
        <begin position="94"/>
        <end position="112"/>
    </location>
</feature>
<keyword evidence="2 5" id="KW-0812">Transmembrane</keyword>
<keyword evidence="8" id="KW-1185">Reference proteome</keyword>
<evidence type="ECO:0000256" key="2">
    <source>
        <dbReference type="ARBA" id="ARBA00022692"/>
    </source>
</evidence>
<dbReference type="PANTHER" id="PTHR23528:SF1">
    <property type="entry name" value="MAJOR FACILITATOR SUPERFAMILY (MFS) PROFILE DOMAIN-CONTAINING PROTEIN"/>
    <property type="match status" value="1"/>
</dbReference>
<comment type="subcellular location">
    <subcellularLocation>
        <location evidence="1">Cell membrane</location>
        <topology evidence="1">Multi-pass membrane protein</topology>
    </subcellularLocation>
</comment>
<evidence type="ECO:0000256" key="1">
    <source>
        <dbReference type="ARBA" id="ARBA00004651"/>
    </source>
</evidence>
<feature type="transmembrane region" description="Helical" evidence="5">
    <location>
        <begin position="58"/>
        <end position="82"/>
    </location>
</feature>
<evidence type="ECO:0000256" key="5">
    <source>
        <dbReference type="SAM" id="Phobius"/>
    </source>
</evidence>
<accession>A0ABW7ZB42</accession>
<dbReference type="PROSITE" id="PS50850">
    <property type="entry name" value="MFS"/>
    <property type="match status" value="1"/>
</dbReference>
<evidence type="ECO:0000259" key="6">
    <source>
        <dbReference type="PROSITE" id="PS50850"/>
    </source>
</evidence>
<sequence length="417" mass="44409">MTNLKGQAPQAIEDRGFRLRPLYLTLPLANVAVMFLWIGVGAFLLPRHVQLITGTNDVAALGLANSVGPLMATIANPVFGQISDRTRSRFGRRAPWILGCVAVGVLALLAQANAASVLMLGISWAGVQLIMNGYQAAITAVLPDRVPSRRYGTFSALFGLGTPLATIGAAIMFMTMPQLADGGAYYVVMAVLAVAALLVVFASPDRDSTGLPRRPFRLGAFLAAFVRPLRHRDFFWAFAGRFGLVLGYMMIFTFNLFLLEDFIKIPKGEVVAKMGLLMLVGQVATFLAVILVGPLSDRVARFRLFALISGLASAVTLVIPLVLPTFEGMLVYNVLHGVAFGVFMAVDMALVTKVLPDEEEVGKDMGVLNIANAGPQIAAPAIAAFLVTAGGYTTLFLTGIAVSLIASLAVLKIRGVR</sequence>
<comment type="caution">
    <text evidence="7">The sequence shown here is derived from an EMBL/GenBank/DDBJ whole genome shotgun (WGS) entry which is preliminary data.</text>
</comment>
<feature type="transmembrane region" description="Helical" evidence="5">
    <location>
        <begin position="21"/>
        <end position="46"/>
    </location>
</feature>
<feature type="transmembrane region" description="Helical" evidence="5">
    <location>
        <begin position="154"/>
        <end position="177"/>
    </location>
</feature>
<proteinExistence type="predicted"/>
<evidence type="ECO:0000313" key="7">
    <source>
        <dbReference type="EMBL" id="MFI6505271.1"/>
    </source>
</evidence>
<feature type="transmembrane region" description="Helical" evidence="5">
    <location>
        <begin position="304"/>
        <end position="323"/>
    </location>
</feature>
<keyword evidence="3 5" id="KW-1133">Transmembrane helix</keyword>
<dbReference type="PANTHER" id="PTHR23528">
    <property type="match status" value="1"/>
</dbReference>
<organism evidence="7 8">
    <name type="scientific">Nonomuraea typhae</name>
    <dbReference type="NCBI Taxonomy" id="2603600"/>
    <lineage>
        <taxon>Bacteria</taxon>
        <taxon>Bacillati</taxon>
        <taxon>Actinomycetota</taxon>
        <taxon>Actinomycetes</taxon>
        <taxon>Streptosporangiales</taxon>
        <taxon>Streptosporangiaceae</taxon>
        <taxon>Nonomuraea</taxon>
    </lineage>
</organism>
<dbReference type="RefSeq" id="WP_397091346.1">
    <property type="nucleotide sequence ID" value="NZ_JBITGY010000018.1"/>
</dbReference>
<evidence type="ECO:0000313" key="8">
    <source>
        <dbReference type="Proteomes" id="UP001612741"/>
    </source>
</evidence>
<dbReference type="InterPro" id="IPR011701">
    <property type="entry name" value="MFS"/>
</dbReference>
<feature type="transmembrane region" description="Helical" evidence="5">
    <location>
        <begin position="329"/>
        <end position="355"/>
    </location>
</feature>
<feature type="transmembrane region" description="Helical" evidence="5">
    <location>
        <begin position="234"/>
        <end position="258"/>
    </location>
</feature>
<feature type="transmembrane region" description="Helical" evidence="5">
    <location>
        <begin position="367"/>
        <end position="386"/>
    </location>
</feature>
<gene>
    <name evidence="7" type="ORF">ACIBG2_48375</name>
</gene>
<feature type="transmembrane region" description="Helical" evidence="5">
    <location>
        <begin position="118"/>
        <end position="142"/>
    </location>
</feature>
<feature type="transmembrane region" description="Helical" evidence="5">
    <location>
        <begin position="270"/>
        <end position="292"/>
    </location>
</feature>
<evidence type="ECO:0000256" key="3">
    <source>
        <dbReference type="ARBA" id="ARBA00022989"/>
    </source>
</evidence>
<dbReference type="SUPFAM" id="SSF103473">
    <property type="entry name" value="MFS general substrate transporter"/>
    <property type="match status" value="1"/>
</dbReference>
<dbReference type="InterPro" id="IPR020846">
    <property type="entry name" value="MFS_dom"/>
</dbReference>
<feature type="transmembrane region" description="Helical" evidence="5">
    <location>
        <begin position="392"/>
        <end position="411"/>
    </location>
</feature>
<dbReference type="EMBL" id="JBITGY010000018">
    <property type="protein sequence ID" value="MFI6505271.1"/>
    <property type="molecule type" value="Genomic_DNA"/>
</dbReference>
<reference evidence="7 8" key="1">
    <citation type="submission" date="2024-10" db="EMBL/GenBank/DDBJ databases">
        <title>The Natural Products Discovery Center: Release of the First 8490 Sequenced Strains for Exploring Actinobacteria Biosynthetic Diversity.</title>
        <authorList>
            <person name="Kalkreuter E."/>
            <person name="Kautsar S.A."/>
            <person name="Yang D."/>
            <person name="Bader C.D."/>
            <person name="Teijaro C.N."/>
            <person name="Fluegel L."/>
            <person name="Davis C.M."/>
            <person name="Simpson J.R."/>
            <person name="Lauterbach L."/>
            <person name="Steele A.D."/>
            <person name="Gui C."/>
            <person name="Meng S."/>
            <person name="Li G."/>
            <person name="Viehrig K."/>
            <person name="Ye F."/>
            <person name="Su P."/>
            <person name="Kiefer A.F."/>
            <person name="Nichols A."/>
            <person name="Cepeda A.J."/>
            <person name="Yan W."/>
            <person name="Fan B."/>
            <person name="Jiang Y."/>
            <person name="Adhikari A."/>
            <person name="Zheng C.-J."/>
            <person name="Schuster L."/>
            <person name="Cowan T.M."/>
            <person name="Smanski M.J."/>
            <person name="Chevrette M.G."/>
            <person name="De Carvalho L.P.S."/>
            <person name="Shen B."/>
        </authorList>
    </citation>
    <scope>NUCLEOTIDE SEQUENCE [LARGE SCALE GENOMIC DNA]</scope>
    <source>
        <strain evidence="7 8">NPDC050545</strain>
    </source>
</reference>
<keyword evidence="4 5" id="KW-0472">Membrane</keyword>
<feature type="domain" description="Major facilitator superfamily (MFS) profile" evidence="6">
    <location>
        <begin position="233"/>
        <end position="417"/>
    </location>
</feature>
<evidence type="ECO:0000256" key="4">
    <source>
        <dbReference type="ARBA" id="ARBA00023136"/>
    </source>
</evidence>
<dbReference type="InterPro" id="IPR036259">
    <property type="entry name" value="MFS_trans_sf"/>
</dbReference>
<dbReference type="Pfam" id="PF07690">
    <property type="entry name" value="MFS_1"/>
    <property type="match status" value="2"/>
</dbReference>
<dbReference type="Gene3D" id="1.20.1250.20">
    <property type="entry name" value="MFS general substrate transporter like domains"/>
    <property type="match status" value="2"/>
</dbReference>